<feature type="binding site" evidence="8">
    <location>
        <position position="62"/>
    </location>
    <ligand>
        <name>Zn(2+)</name>
        <dbReference type="ChEBI" id="CHEBI:29105"/>
        <label>1</label>
        <note>catalytic</note>
    </ligand>
</feature>
<keyword evidence="6 8" id="KW-0378">Hydrolase</keyword>
<feature type="binding site" evidence="8">
    <location>
        <position position="209"/>
    </location>
    <ligand>
        <name>Zn(2+)</name>
        <dbReference type="ChEBI" id="CHEBI:29105"/>
        <label>1</label>
        <note>catalytic</note>
    </ligand>
</feature>
<keyword evidence="11" id="KW-1185">Reference proteome</keyword>
<dbReference type="NCBIfam" id="NF000801">
    <property type="entry name" value="PRK00055.1-3"/>
    <property type="match status" value="1"/>
</dbReference>
<evidence type="ECO:0000256" key="2">
    <source>
        <dbReference type="ARBA" id="ARBA00022694"/>
    </source>
</evidence>
<evidence type="ECO:0000313" key="10">
    <source>
        <dbReference type="EMBL" id="TCK58575.1"/>
    </source>
</evidence>
<evidence type="ECO:0000256" key="3">
    <source>
        <dbReference type="ARBA" id="ARBA00022722"/>
    </source>
</evidence>
<feature type="binding site" evidence="8">
    <location>
        <position position="64"/>
    </location>
    <ligand>
        <name>Zn(2+)</name>
        <dbReference type="ChEBI" id="CHEBI:29105"/>
        <label>1</label>
        <note>catalytic</note>
    </ligand>
</feature>
<feature type="domain" description="Metallo-beta-lactamase" evidence="9">
    <location>
        <begin position="18"/>
        <end position="199"/>
    </location>
</feature>
<dbReference type="Proteomes" id="UP000295565">
    <property type="component" value="Unassembled WGS sequence"/>
</dbReference>
<comment type="cofactor">
    <cofactor evidence="8">
        <name>Zn(2+)</name>
        <dbReference type="ChEBI" id="CHEBI:29105"/>
    </cofactor>
    <text evidence="8">Binds 2 Zn(2+) ions.</text>
</comment>
<evidence type="ECO:0000256" key="1">
    <source>
        <dbReference type="ARBA" id="ARBA00011738"/>
    </source>
</evidence>
<gene>
    <name evidence="8" type="primary">rnz</name>
    <name evidence="10" type="ORF">EV690_0705</name>
</gene>
<protein>
    <recommendedName>
        <fullName evidence="8">Ribonuclease Z</fullName>
        <shortName evidence="8">RNase Z</shortName>
        <ecNumber evidence="8">3.1.26.11</ecNumber>
    </recommendedName>
    <alternativeName>
        <fullName evidence="8">tRNA 3 endonuclease</fullName>
    </alternativeName>
    <alternativeName>
        <fullName evidence="8">tRNase Z</fullName>
    </alternativeName>
</protein>
<comment type="catalytic activity">
    <reaction evidence="8">
        <text>Endonucleolytic cleavage of RNA, removing extra 3' nucleotides from tRNA precursor, generating 3' termini of tRNAs. A 3'-hydroxy group is left at the tRNA terminus and a 5'-phosphoryl group is left at the trailer molecule.</text>
        <dbReference type="EC" id="3.1.26.11"/>
    </reaction>
</comment>
<keyword evidence="5 8" id="KW-0255">Endonuclease</keyword>
<feature type="binding site" evidence="8">
    <location>
        <position position="139"/>
    </location>
    <ligand>
        <name>Zn(2+)</name>
        <dbReference type="ChEBI" id="CHEBI:29105"/>
        <label>1</label>
        <note>catalytic</note>
    </ligand>
</feature>
<dbReference type="GO" id="GO:0042781">
    <property type="term" value="F:3'-tRNA processing endoribonuclease activity"/>
    <property type="evidence" value="ECO:0007669"/>
    <property type="project" value="UniProtKB-UniRule"/>
</dbReference>
<evidence type="ECO:0000256" key="6">
    <source>
        <dbReference type="ARBA" id="ARBA00022801"/>
    </source>
</evidence>
<evidence type="ECO:0000313" key="11">
    <source>
        <dbReference type="Proteomes" id="UP000295565"/>
    </source>
</evidence>
<dbReference type="CDD" id="cd07717">
    <property type="entry name" value="RNaseZ_ZiPD-like_MBL-fold"/>
    <property type="match status" value="1"/>
</dbReference>
<evidence type="ECO:0000259" key="9">
    <source>
        <dbReference type="SMART" id="SM00849"/>
    </source>
</evidence>
<sequence length="322" mass="35443">MQLQFLGTSAGVPTRRRNVTALAVLCSQGKGWFLIDCGEGTQHQVLQTSLSLNQLQGICITHMHGDHCYGLPGLLSSAAMNGRKAPLTIIAPKGIQQWIEATALYSEFNLGYELSFIEVNSQLHHRVGAVTIEAAKLSHRVPSHAYSFTEKTADFKLDVEKLIRDGVPRGPLWGQISKGISVAVNDRQISAQDYLIANHEAEKIVVGGDNDTPSLLGEICHGCQVLVHEATYTEDVALKVGSDVGHSYARLVAEFAQQAQIANLVLTHFSPRYQDHLKAAHCIDDIRHEAQQFYKGNLFLARDFATFDLDKQGQLSLMSRDL</sequence>
<dbReference type="InterPro" id="IPR013471">
    <property type="entry name" value="RNase_Z/BN"/>
</dbReference>
<proteinExistence type="inferred from homology"/>
<dbReference type="EMBL" id="SMGD01000011">
    <property type="protein sequence ID" value="TCK58575.1"/>
    <property type="molecule type" value="Genomic_DNA"/>
</dbReference>
<dbReference type="HAMAP" id="MF_01818">
    <property type="entry name" value="RNase_Z_BN"/>
    <property type="match status" value="1"/>
</dbReference>
<dbReference type="GO" id="GO:0008270">
    <property type="term" value="F:zinc ion binding"/>
    <property type="evidence" value="ECO:0007669"/>
    <property type="project" value="UniProtKB-UniRule"/>
</dbReference>
<dbReference type="RefSeq" id="WP_131911542.1">
    <property type="nucleotide sequence ID" value="NZ_OU594967.1"/>
</dbReference>
<evidence type="ECO:0000256" key="4">
    <source>
        <dbReference type="ARBA" id="ARBA00022723"/>
    </source>
</evidence>
<dbReference type="OrthoDB" id="9803916at2"/>
<accession>A0A4R1K3B8</accession>
<evidence type="ECO:0000256" key="8">
    <source>
        <dbReference type="HAMAP-Rule" id="MF_01818"/>
    </source>
</evidence>
<dbReference type="InterPro" id="IPR001279">
    <property type="entry name" value="Metallo-B-lactamas"/>
</dbReference>
<feature type="active site" description="Proton acceptor" evidence="8">
    <location>
        <position position="66"/>
    </location>
</feature>
<comment type="caution">
    <text evidence="10">The sequence shown here is derived from an EMBL/GenBank/DDBJ whole genome shotgun (WGS) entry which is preliminary data.</text>
</comment>
<comment type="function">
    <text evidence="8">Zinc phosphodiesterase, which displays some tRNA 3'-processing endonuclease activity. Probably involved in tRNA maturation, by removing a 3'-trailer from precursor tRNA.</text>
</comment>
<evidence type="ECO:0000256" key="5">
    <source>
        <dbReference type="ARBA" id="ARBA00022759"/>
    </source>
</evidence>
<keyword evidence="7 8" id="KW-0862">Zinc</keyword>
<name>A0A4R1K3B8_9GAMM</name>
<keyword evidence="2 8" id="KW-0819">tRNA processing</keyword>
<comment type="subunit">
    <text evidence="1 8">Homodimer.</text>
</comment>
<feature type="binding site" evidence="8">
    <location>
        <position position="209"/>
    </location>
    <ligand>
        <name>Zn(2+)</name>
        <dbReference type="ChEBI" id="CHEBI:29105"/>
        <label>2</label>
        <note>catalytic</note>
    </ligand>
</feature>
<keyword evidence="4 8" id="KW-0479">Metal-binding</keyword>
<dbReference type="EC" id="3.1.26.11" evidence="8"/>
<comment type="similarity">
    <text evidence="8">Belongs to the RNase Z family.</text>
</comment>
<dbReference type="AlphaFoldDB" id="A0A4R1K3B8"/>
<dbReference type="Gene3D" id="3.60.15.10">
    <property type="entry name" value="Ribonuclease Z/Hydroxyacylglutathione hydrolase-like"/>
    <property type="match status" value="1"/>
</dbReference>
<feature type="binding site" evidence="8">
    <location>
        <position position="268"/>
    </location>
    <ligand>
        <name>Zn(2+)</name>
        <dbReference type="ChEBI" id="CHEBI:29105"/>
        <label>2</label>
        <note>catalytic</note>
    </ligand>
</feature>
<dbReference type="InterPro" id="IPR036866">
    <property type="entry name" value="RibonucZ/Hydroxyglut_hydro"/>
</dbReference>
<dbReference type="SMART" id="SM00849">
    <property type="entry name" value="Lactamase_B"/>
    <property type="match status" value="1"/>
</dbReference>
<dbReference type="PANTHER" id="PTHR46018">
    <property type="entry name" value="ZINC PHOSPHODIESTERASE ELAC PROTEIN 1"/>
    <property type="match status" value="1"/>
</dbReference>
<keyword evidence="3 8" id="KW-0540">Nuclease</keyword>
<feature type="binding site" evidence="8">
    <location>
        <position position="66"/>
    </location>
    <ligand>
        <name>Zn(2+)</name>
        <dbReference type="ChEBI" id="CHEBI:29105"/>
        <label>2</label>
        <note>catalytic</note>
    </ligand>
</feature>
<evidence type="ECO:0000256" key="7">
    <source>
        <dbReference type="ARBA" id="ARBA00022833"/>
    </source>
</evidence>
<reference evidence="10 11" key="1">
    <citation type="submission" date="2019-03" db="EMBL/GenBank/DDBJ databases">
        <title>Genomic Encyclopedia of Type Strains, Phase IV (KMG-IV): sequencing the most valuable type-strain genomes for metagenomic binning, comparative biology and taxonomic classification.</title>
        <authorList>
            <person name="Goeker M."/>
        </authorList>
    </citation>
    <scope>NUCLEOTIDE SEQUENCE [LARGE SCALE GENOMIC DNA]</scope>
    <source>
        <strain evidence="10 11">DSM 18577</strain>
    </source>
</reference>
<dbReference type="Pfam" id="PF23023">
    <property type="entry name" value="Anti-Pycsar_Apyc1"/>
    <property type="match status" value="1"/>
</dbReference>
<dbReference type="SUPFAM" id="SSF56281">
    <property type="entry name" value="Metallo-hydrolase/oxidoreductase"/>
    <property type="match status" value="1"/>
</dbReference>
<feature type="binding site" evidence="8">
    <location>
        <position position="67"/>
    </location>
    <ligand>
        <name>Zn(2+)</name>
        <dbReference type="ChEBI" id="CHEBI:29105"/>
        <label>2</label>
        <note>catalytic</note>
    </ligand>
</feature>
<dbReference type="PANTHER" id="PTHR46018:SF2">
    <property type="entry name" value="ZINC PHOSPHODIESTERASE ELAC PROTEIN 1"/>
    <property type="match status" value="1"/>
</dbReference>
<organism evidence="10 11">
    <name type="scientific">Celerinatantimonas diazotrophica</name>
    <dbReference type="NCBI Taxonomy" id="412034"/>
    <lineage>
        <taxon>Bacteria</taxon>
        <taxon>Pseudomonadati</taxon>
        <taxon>Pseudomonadota</taxon>
        <taxon>Gammaproteobacteria</taxon>
        <taxon>Celerinatantimonadaceae</taxon>
        <taxon>Celerinatantimonas</taxon>
    </lineage>
</organism>